<sequence>MDSLPYKIDNDKACASIIQKKRMVLGVIDAAAIIIDSIWPNHSTCKQSQIIPLRTFIKEIVIRSKTTLHVLQTALLYLLRVKVSARYKQSCENKSDFSKCGRRMLLASIIVASKFVQDRNCKNSAWARVTNSSVTE</sequence>
<keyword evidence="2" id="KW-1185">Reference proteome</keyword>
<dbReference type="InterPro" id="IPR013922">
    <property type="entry name" value="Cyclin_PHO80-like"/>
</dbReference>
<dbReference type="CDD" id="cd20557">
    <property type="entry name" value="CYCLIN_ScPCL1-like"/>
    <property type="match status" value="1"/>
</dbReference>
<organism evidence="1 2">
    <name type="scientific">Basidiobolus ranarum</name>
    <dbReference type="NCBI Taxonomy" id="34480"/>
    <lineage>
        <taxon>Eukaryota</taxon>
        <taxon>Fungi</taxon>
        <taxon>Fungi incertae sedis</taxon>
        <taxon>Zoopagomycota</taxon>
        <taxon>Entomophthoromycotina</taxon>
        <taxon>Basidiobolomycetes</taxon>
        <taxon>Basidiobolales</taxon>
        <taxon>Basidiobolaceae</taxon>
        <taxon>Basidiobolus</taxon>
    </lineage>
</organism>
<evidence type="ECO:0000313" key="2">
    <source>
        <dbReference type="Proteomes" id="UP001479436"/>
    </source>
</evidence>
<dbReference type="PANTHER" id="PTHR15615:SF36">
    <property type="entry name" value="PHO85 CYCLIN-5"/>
    <property type="match status" value="1"/>
</dbReference>
<feature type="non-terminal residue" evidence="1">
    <location>
        <position position="136"/>
    </location>
</feature>
<evidence type="ECO:0000313" key="1">
    <source>
        <dbReference type="EMBL" id="KAK9686169.1"/>
    </source>
</evidence>
<dbReference type="Pfam" id="PF08613">
    <property type="entry name" value="Cyclin"/>
    <property type="match status" value="1"/>
</dbReference>
<dbReference type="Proteomes" id="UP001479436">
    <property type="component" value="Unassembled WGS sequence"/>
</dbReference>
<dbReference type="Gene3D" id="1.10.472.10">
    <property type="entry name" value="Cyclin-like"/>
    <property type="match status" value="1"/>
</dbReference>
<dbReference type="PANTHER" id="PTHR15615">
    <property type="match status" value="1"/>
</dbReference>
<protein>
    <submittedName>
        <fullName evidence="1">PHO85 cyclin-5</fullName>
    </submittedName>
</protein>
<dbReference type="EMBL" id="JASJQH010008877">
    <property type="protein sequence ID" value="KAK9686169.1"/>
    <property type="molecule type" value="Genomic_DNA"/>
</dbReference>
<comment type="caution">
    <text evidence="1">The sequence shown here is derived from an EMBL/GenBank/DDBJ whole genome shotgun (WGS) entry which is preliminary data.</text>
</comment>
<reference evidence="1 2" key="1">
    <citation type="submission" date="2023-04" db="EMBL/GenBank/DDBJ databases">
        <title>Genome of Basidiobolus ranarum AG-B5.</title>
        <authorList>
            <person name="Stajich J.E."/>
            <person name="Carter-House D."/>
            <person name="Gryganskyi A."/>
        </authorList>
    </citation>
    <scope>NUCLEOTIDE SEQUENCE [LARGE SCALE GENOMIC DNA]</scope>
    <source>
        <strain evidence="1 2">AG-B5</strain>
    </source>
</reference>
<proteinExistence type="predicted"/>
<name>A0ABR2VNC2_9FUNG</name>
<accession>A0ABR2VNC2</accession>
<gene>
    <name evidence="1" type="primary">PCL5_24</name>
    <name evidence="1" type="ORF">K7432_015254</name>
</gene>